<evidence type="ECO:0000313" key="3">
    <source>
        <dbReference type="EMBL" id="QGF23587.1"/>
    </source>
</evidence>
<feature type="region of interest" description="Disordered" evidence="1">
    <location>
        <begin position="1"/>
        <end position="38"/>
    </location>
</feature>
<evidence type="ECO:0000256" key="2">
    <source>
        <dbReference type="SAM" id="Phobius"/>
    </source>
</evidence>
<feature type="transmembrane region" description="Helical" evidence="2">
    <location>
        <begin position="427"/>
        <end position="446"/>
    </location>
</feature>
<feature type="transmembrane region" description="Helical" evidence="2">
    <location>
        <begin position="183"/>
        <end position="203"/>
    </location>
</feature>
<feature type="transmembrane region" description="Helical" evidence="2">
    <location>
        <begin position="371"/>
        <end position="394"/>
    </location>
</feature>
<dbReference type="PANTHER" id="PTHR38454">
    <property type="entry name" value="INTEGRAL MEMBRANE PROTEIN-RELATED"/>
    <property type="match status" value="1"/>
</dbReference>
<dbReference type="KEGG" id="rain:Rai3103_07805"/>
<accession>A0A5Q2FCV4</accession>
<feature type="transmembrane region" description="Helical" evidence="2">
    <location>
        <begin position="57"/>
        <end position="79"/>
    </location>
</feature>
<feature type="transmembrane region" description="Helical" evidence="2">
    <location>
        <begin position="210"/>
        <end position="228"/>
    </location>
</feature>
<feature type="transmembrane region" description="Helical" evidence="2">
    <location>
        <begin position="158"/>
        <end position="177"/>
    </location>
</feature>
<feature type="compositionally biased region" description="Low complexity" evidence="1">
    <location>
        <begin position="835"/>
        <end position="844"/>
    </location>
</feature>
<feature type="compositionally biased region" description="Polar residues" evidence="1">
    <location>
        <begin position="706"/>
        <end position="715"/>
    </location>
</feature>
<feature type="transmembrane region" description="Helical" evidence="2">
    <location>
        <begin position="400"/>
        <end position="420"/>
    </location>
</feature>
<evidence type="ECO:0000256" key="1">
    <source>
        <dbReference type="SAM" id="MobiDB-lite"/>
    </source>
</evidence>
<proteinExistence type="predicted"/>
<dbReference type="PANTHER" id="PTHR38454:SF1">
    <property type="entry name" value="INTEGRAL MEMBRANE PROTEIN"/>
    <property type="match status" value="1"/>
</dbReference>
<keyword evidence="2" id="KW-1133">Transmembrane helix</keyword>
<sequence length="916" mass="97637">MVKHTAARLRAASPGETTGRVEGAAAPGGGQMPQGRTPVRFPVSAARGRRWREAVTGTPGAAALAALLSVTVMVVQAVVRGEYPFGDLPRGFDDYFAQFVPYHAMFQRLLHGDPGIDAQFNWFVGLGQPFLPDYAVYLGGPWTLLIGLFPVTRVELGMVVVTLLKVAMVAASMVVYLRIAHGAGHPVLAAVVGTAYATSGFILEEGLYDPMWLEGVAAFPLIALVGHWCRTGRHAVPSVLLIALLYWSNFYSAIMATIGAVYLTLVMALVDRLPPRRLGEQLGRLAVRGLLGVGLTLPLVLPGVLAGTQAPPLDMTYGPRNVPLWRYLSKLFSLTELLDFSPGLAIGTLLLIAALAFFAHRRIPLRERLTLGLGLVVMFATMSWDVTRLVWFGFTEPHGSFFRNAFVVSGFLLVLAWRFLLRPPPGLLATVLGGGAVLAVLGWLTLIHHRGPHHAWSTPLTVVMVLAAVAGVAVMAIRPGTRRVVGPILVSLLVLELGLNAVVVEQLRASVRQPMGRWYADADRDLALVREHRASGQGWPPYRLDDAAYWYGNQSGLLGEPGVRYYSSTFTAQSARVFADLGVPSLANGRLMGPTVEDAPLFALLGVSARLEHPEPGRSRVSTYRSFPLVRVAPPARPSVTGVASVFAHRDGLWDEQVYTAPVWATRPATDGAVVPAGNQTRLAGTCPAGGVLQADLRPAGGAVTLRTSGSTSGGQRVDTPAPDERPAPVTVALPATGAFDLAYVADNRAPQPLALDRFACFDAARAAGFVDAAQRDSPGLLVHGRHLEATWPHPVSGDVIVSTTAVDGWSCDVDGQPARIIPARACSACPCREPAASPAATRRPCSRRRPPRRSSAWRPSWRSASSGAVRSAGGATGAEHRPGPPRSGPPELRAGHAILAAGARRRPFPPHDSEG</sequence>
<keyword evidence="2" id="KW-0472">Membrane</keyword>
<keyword evidence="2" id="KW-0812">Transmembrane</keyword>
<evidence type="ECO:0000313" key="4">
    <source>
        <dbReference type="Proteomes" id="UP000386847"/>
    </source>
</evidence>
<dbReference type="AlphaFoldDB" id="A0A5Q2FCV4"/>
<feature type="transmembrane region" description="Helical" evidence="2">
    <location>
        <begin position="340"/>
        <end position="359"/>
    </location>
</feature>
<dbReference type="Pfam" id="PF09586">
    <property type="entry name" value="YfhO"/>
    <property type="match status" value="1"/>
</dbReference>
<dbReference type="EMBL" id="CP045725">
    <property type="protein sequence ID" value="QGF23587.1"/>
    <property type="molecule type" value="Genomic_DNA"/>
</dbReference>
<gene>
    <name evidence="3" type="ORF">Rai3103_07805</name>
</gene>
<feature type="transmembrane region" description="Helical" evidence="2">
    <location>
        <begin position="134"/>
        <end position="151"/>
    </location>
</feature>
<dbReference type="InterPro" id="IPR018580">
    <property type="entry name" value="Uncharacterised_YfhO"/>
</dbReference>
<feature type="transmembrane region" description="Helical" evidence="2">
    <location>
        <begin position="458"/>
        <end position="477"/>
    </location>
</feature>
<feature type="compositionally biased region" description="Low complexity" evidence="1">
    <location>
        <begin position="854"/>
        <end position="874"/>
    </location>
</feature>
<keyword evidence="4" id="KW-1185">Reference proteome</keyword>
<feature type="transmembrane region" description="Helical" evidence="2">
    <location>
        <begin position="282"/>
        <end position="305"/>
    </location>
</feature>
<feature type="transmembrane region" description="Helical" evidence="2">
    <location>
        <begin position="248"/>
        <end position="270"/>
    </location>
</feature>
<dbReference type="Proteomes" id="UP000386847">
    <property type="component" value="Chromosome"/>
</dbReference>
<feature type="transmembrane region" description="Helical" evidence="2">
    <location>
        <begin position="484"/>
        <end position="504"/>
    </location>
</feature>
<feature type="region of interest" description="Disordered" evidence="1">
    <location>
        <begin position="706"/>
        <end position="728"/>
    </location>
</feature>
<name>A0A5Q2FCV4_9ACTN</name>
<organism evidence="3 4">
    <name type="scientific">Raineyella fluvialis</name>
    <dbReference type="NCBI Taxonomy" id="2662261"/>
    <lineage>
        <taxon>Bacteria</taxon>
        <taxon>Bacillati</taxon>
        <taxon>Actinomycetota</taxon>
        <taxon>Actinomycetes</taxon>
        <taxon>Propionibacteriales</taxon>
        <taxon>Propionibacteriaceae</taxon>
        <taxon>Raineyella</taxon>
    </lineage>
</organism>
<protein>
    <submittedName>
        <fullName evidence="3">YfhO family protein</fullName>
    </submittedName>
</protein>
<reference evidence="3 4" key="1">
    <citation type="submission" date="2019-10" db="EMBL/GenBank/DDBJ databases">
        <title>Genomic analysis of Raineyella sp. CBA3103.</title>
        <authorList>
            <person name="Roh S.W."/>
        </authorList>
    </citation>
    <scope>NUCLEOTIDE SEQUENCE [LARGE SCALE GENOMIC DNA]</scope>
    <source>
        <strain evidence="3 4">CBA3103</strain>
    </source>
</reference>
<feature type="region of interest" description="Disordered" evidence="1">
    <location>
        <begin position="833"/>
        <end position="916"/>
    </location>
</feature>